<dbReference type="InterPro" id="IPR050469">
    <property type="entry name" value="Diguanylate_Cyclase"/>
</dbReference>
<dbReference type="InterPro" id="IPR000160">
    <property type="entry name" value="GGDEF_dom"/>
</dbReference>
<dbReference type="PANTHER" id="PTHR45138:SF9">
    <property type="entry name" value="DIGUANYLATE CYCLASE DGCM-RELATED"/>
    <property type="match status" value="1"/>
</dbReference>
<dbReference type="Proteomes" id="UP001456513">
    <property type="component" value="Unassembled WGS sequence"/>
</dbReference>
<feature type="transmembrane region" description="Helical" evidence="1">
    <location>
        <begin position="107"/>
        <end position="123"/>
    </location>
</feature>
<keyword evidence="3" id="KW-0808">Transferase</keyword>
<evidence type="ECO:0000256" key="1">
    <source>
        <dbReference type="SAM" id="Phobius"/>
    </source>
</evidence>
<evidence type="ECO:0000313" key="3">
    <source>
        <dbReference type="EMBL" id="MEK8073056.1"/>
    </source>
</evidence>
<dbReference type="NCBIfam" id="TIGR00254">
    <property type="entry name" value="GGDEF"/>
    <property type="match status" value="1"/>
</dbReference>
<feature type="transmembrane region" description="Helical" evidence="1">
    <location>
        <begin position="129"/>
        <end position="146"/>
    </location>
</feature>
<keyword evidence="1" id="KW-0472">Membrane</keyword>
<name>A0ABU9D0D1_9NOCA</name>
<dbReference type="PROSITE" id="PS50887">
    <property type="entry name" value="GGDEF"/>
    <property type="match status" value="1"/>
</dbReference>
<evidence type="ECO:0000313" key="4">
    <source>
        <dbReference type="Proteomes" id="UP001456513"/>
    </source>
</evidence>
<sequence length="370" mass="39459">MSSRGDVTLVPEGHIHMHLLRRWWSFPADFAWSAAYHRMSPLLSHVHVAVGIWCWFFAVLCVAAAHTPAGFDSGSAEKAGYAIAAANTLVGLAWVRGPFPTETMSRLFVVYIEVTIAALLFLLADPFVALPGAAALGIIGSYIAVFHSPKMFVGHQTWSVAVTGALLFRAVMEPAADVVLAYAYLILLTLILFSAPILTQSLLLLLRSDAATAFYDPLTGLRNRRGLDAAITQRGNDPDEHGSTAAVLVVDLDGFKLVNDRFGHAHGDVVLRVTAEAIDAAFPPPAITARTGGEEFAILTYVDTVAAIEQVTDLQTRLAADSEVGVTVSVGGAHLEGTSVARDFRGAWSRADVAMYAAKRAGGNSVSFDV</sequence>
<dbReference type="SUPFAM" id="SSF55073">
    <property type="entry name" value="Nucleotide cyclase"/>
    <property type="match status" value="1"/>
</dbReference>
<dbReference type="PANTHER" id="PTHR45138">
    <property type="entry name" value="REGULATORY COMPONENTS OF SENSORY TRANSDUCTION SYSTEM"/>
    <property type="match status" value="1"/>
</dbReference>
<protein>
    <submittedName>
        <fullName evidence="3">GGDEF domain-containing protein</fullName>
        <ecNumber evidence="3">2.7.7.65</ecNumber>
    </submittedName>
</protein>
<dbReference type="CDD" id="cd01949">
    <property type="entry name" value="GGDEF"/>
    <property type="match status" value="1"/>
</dbReference>
<proteinExistence type="predicted"/>
<keyword evidence="3" id="KW-0548">Nucleotidyltransferase</keyword>
<accession>A0ABU9D0D1</accession>
<feature type="transmembrane region" description="Helical" evidence="1">
    <location>
        <begin position="182"/>
        <end position="206"/>
    </location>
</feature>
<gene>
    <name evidence="3" type="ORF">AABD04_19610</name>
</gene>
<dbReference type="SMART" id="SM00267">
    <property type="entry name" value="GGDEF"/>
    <property type="match status" value="1"/>
</dbReference>
<dbReference type="InterPro" id="IPR029787">
    <property type="entry name" value="Nucleotide_cyclase"/>
</dbReference>
<reference evidence="3 4" key="1">
    <citation type="submission" date="2024-03" db="EMBL/GenBank/DDBJ databases">
        <title>Rhodococcus navarretei sp. nov. and Pseudarthrobacter quantumdoti sp. nov., two new species with the ability to biosynthesize Quantum Dots isolated from soil samples at Union Glacier, Antarctica.</title>
        <authorList>
            <person name="Vargas M."/>
        </authorList>
    </citation>
    <scope>NUCLEOTIDE SEQUENCE [LARGE SCALE GENOMIC DNA]</scope>
    <source>
        <strain evidence="3 4">EXRC-4A-4</strain>
    </source>
</reference>
<keyword evidence="1" id="KW-1133">Transmembrane helix</keyword>
<evidence type="ECO:0000259" key="2">
    <source>
        <dbReference type="PROSITE" id="PS50887"/>
    </source>
</evidence>
<dbReference type="InterPro" id="IPR043128">
    <property type="entry name" value="Rev_trsase/Diguanyl_cyclase"/>
</dbReference>
<comment type="caution">
    <text evidence="3">The sequence shown here is derived from an EMBL/GenBank/DDBJ whole genome shotgun (WGS) entry which is preliminary data.</text>
</comment>
<feature type="transmembrane region" description="Helical" evidence="1">
    <location>
        <begin position="79"/>
        <end position="95"/>
    </location>
</feature>
<feature type="transmembrane region" description="Helical" evidence="1">
    <location>
        <begin position="46"/>
        <end position="67"/>
    </location>
</feature>
<feature type="domain" description="GGDEF" evidence="2">
    <location>
        <begin position="243"/>
        <end position="370"/>
    </location>
</feature>
<dbReference type="GO" id="GO:0052621">
    <property type="term" value="F:diguanylate cyclase activity"/>
    <property type="evidence" value="ECO:0007669"/>
    <property type="project" value="UniProtKB-EC"/>
</dbReference>
<keyword evidence="4" id="KW-1185">Reference proteome</keyword>
<dbReference type="EC" id="2.7.7.65" evidence="3"/>
<dbReference type="EMBL" id="JBBPCN010000001">
    <property type="protein sequence ID" value="MEK8073056.1"/>
    <property type="molecule type" value="Genomic_DNA"/>
</dbReference>
<keyword evidence="1" id="KW-0812">Transmembrane</keyword>
<organism evidence="3 4">
    <name type="scientific">Rhodococcus navarretei</name>
    <dbReference type="NCBI Taxonomy" id="3128981"/>
    <lineage>
        <taxon>Bacteria</taxon>
        <taxon>Bacillati</taxon>
        <taxon>Actinomycetota</taxon>
        <taxon>Actinomycetes</taxon>
        <taxon>Mycobacteriales</taxon>
        <taxon>Nocardiaceae</taxon>
        <taxon>Rhodococcus</taxon>
    </lineage>
</organism>
<dbReference type="RefSeq" id="WP_341442201.1">
    <property type="nucleotide sequence ID" value="NZ_JBBPCN010000001.1"/>
</dbReference>
<dbReference type="Gene3D" id="3.30.70.270">
    <property type="match status" value="1"/>
</dbReference>
<dbReference type="Pfam" id="PF00990">
    <property type="entry name" value="GGDEF"/>
    <property type="match status" value="1"/>
</dbReference>